<protein>
    <recommendedName>
        <fullName evidence="14">ADP ribosylation factor like GTPase 11</fullName>
    </recommendedName>
</protein>
<comment type="subcellular location">
    <subcellularLocation>
        <location evidence="1">Golgi apparatus</location>
    </subcellularLocation>
</comment>
<evidence type="ECO:0000313" key="12">
    <source>
        <dbReference type="Ensembl" id="ENSCJAP00000071763.1"/>
    </source>
</evidence>
<dbReference type="SMART" id="SM00177">
    <property type="entry name" value="ARF"/>
    <property type="match status" value="1"/>
</dbReference>
<feature type="region of interest" description="Disordered" evidence="11">
    <location>
        <begin position="1"/>
        <end position="31"/>
    </location>
</feature>
<keyword evidence="10" id="KW-0449">Lipoprotein</keyword>
<dbReference type="Ensembl" id="ENSCJAT00000100080.2">
    <property type="protein sequence ID" value="ENSCJAP00000071763.1"/>
    <property type="gene ID" value="ENSCJAG00000052410.2"/>
</dbReference>
<dbReference type="Proteomes" id="UP000008225">
    <property type="component" value="Chromosome 5"/>
</dbReference>
<feature type="compositionally biased region" description="Gly residues" evidence="11">
    <location>
        <begin position="1"/>
        <end position="12"/>
    </location>
</feature>
<evidence type="ECO:0000256" key="10">
    <source>
        <dbReference type="ARBA" id="ARBA00023288"/>
    </source>
</evidence>
<gene>
    <name evidence="12" type="primary">LOC100402224</name>
</gene>
<evidence type="ECO:0000256" key="1">
    <source>
        <dbReference type="ARBA" id="ARBA00004555"/>
    </source>
</evidence>
<evidence type="ECO:0000256" key="2">
    <source>
        <dbReference type="ARBA" id="ARBA00010290"/>
    </source>
</evidence>
<evidence type="ECO:0000256" key="7">
    <source>
        <dbReference type="ARBA" id="ARBA00022927"/>
    </source>
</evidence>
<evidence type="ECO:0000313" key="13">
    <source>
        <dbReference type="Proteomes" id="UP000008225"/>
    </source>
</evidence>
<dbReference type="GO" id="GO:0005525">
    <property type="term" value="F:GTP binding"/>
    <property type="evidence" value="ECO:0007669"/>
    <property type="project" value="UniProtKB-KW"/>
</dbReference>
<keyword evidence="6" id="KW-0931">ER-Golgi transport</keyword>
<accession>A0A5F4W1R9</accession>
<reference evidence="12" key="2">
    <citation type="submission" date="2025-08" db="UniProtKB">
        <authorList>
            <consortium name="Ensembl"/>
        </authorList>
    </citation>
    <scope>IDENTIFICATION</scope>
</reference>
<keyword evidence="5" id="KW-0547">Nucleotide-binding</keyword>
<dbReference type="InParanoid" id="A0A5F4W1R9"/>
<evidence type="ECO:0000256" key="9">
    <source>
        <dbReference type="ARBA" id="ARBA00023134"/>
    </source>
</evidence>
<proteinExistence type="inferred from homology"/>
<keyword evidence="3" id="KW-0813">Transport</keyword>
<keyword evidence="9" id="KW-0342">GTP-binding</keyword>
<reference evidence="12" key="3">
    <citation type="submission" date="2025-09" db="UniProtKB">
        <authorList>
            <consortium name="Ensembl"/>
        </authorList>
    </citation>
    <scope>IDENTIFICATION</scope>
</reference>
<dbReference type="InterPro" id="IPR027417">
    <property type="entry name" value="P-loop_NTPase"/>
</dbReference>
<dbReference type="InterPro" id="IPR006689">
    <property type="entry name" value="Small_GTPase_ARF/SAR"/>
</dbReference>
<evidence type="ECO:0000256" key="3">
    <source>
        <dbReference type="ARBA" id="ARBA00022448"/>
    </source>
</evidence>
<keyword evidence="13" id="KW-1185">Reference proteome</keyword>
<dbReference type="PROSITE" id="PS51417">
    <property type="entry name" value="ARF"/>
    <property type="match status" value="1"/>
</dbReference>
<evidence type="ECO:0000256" key="6">
    <source>
        <dbReference type="ARBA" id="ARBA00022892"/>
    </source>
</evidence>
<dbReference type="Pfam" id="PF00025">
    <property type="entry name" value="Arf"/>
    <property type="match status" value="1"/>
</dbReference>
<evidence type="ECO:0000256" key="5">
    <source>
        <dbReference type="ARBA" id="ARBA00022741"/>
    </source>
</evidence>
<sequence length="181" mass="19720">MVSGGAGVSGRGHLGHISGMKRKEKGESGQGGFHMETVEYESISFTVWDVGSHCKFRPLWRHCFQDTTDLIFVVDSNDREGIAEAREVLTDLLAEEELRNAVLLVFANKQKLPRDLGSLCWSGGLSCFLPPLCQTHHPSCGTGVKCHHSRVSSPVLGHLVWSPAASPVPTIVPSLVWAFLS</sequence>
<organism evidence="12 13">
    <name type="scientific">Callithrix jacchus</name>
    <name type="common">White-tufted-ear marmoset</name>
    <name type="synonym">Simia Jacchus</name>
    <dbReference type="NCBI Taxonomy" id="9483"/>
    <lineage>
        <taxon>Eukaryota</taxon>
        <taxon>Metazoa</taxon>
        <taxon>Chordata</taxon>
        <taxon>Craniata</taxon>
        <taxon>Vertebrata</taxon>
        <taxon>Euteleostomi</taxon>
        <taxon>Mammalia</taxon>
        <taxon>Eutheria</taxon>
        <taxon>Euarchontoglires</taxon>
        <taxon>Primates</taxon>
        <taxon>Haplorrhini</taxon>
        <taxon>Platyrrhini</taxon>
        <taxon>Cebidae</taxon>
        <taxon>Callitrichinae</taxon>
        <taxon>Callithrix</taxon>
        <taxon>Callithrix</taxon>
    </lineage>
</organism>
<dbReference type="Gene3D" id="3.40.50.300">
    <property type="entry name" value="P-loop containing nucleotide triphosphate hydrolases"/>
    <property type="match status" value="1"/>
</dbReference>
<dbReference type="PANTHER" id="PTHR11711">
    <property type="entry name" value="ADP RIBOSYLATION FACTOR-RELATED"/>
    <property type="match status" value="1"/>
</dbReference>
<reference evidence="12" key="1">
    <citation type="submission" date="2009-03" db="EMBL/GenBank/DDBJ databases">
        <authorList>
            <person name="Warren W."/>
            <person name="Ye L."/>
            <person name="Minx P."/>
            <person name="Worley K."/>
            <person name="Gibbs R."/>
            <person name="Wilson R.K."/>
        </authorList>
    </citation>
    <scope>NUCLEOTIDE SEQUENCE [LARGE SCALE GENOMIC DNA]</scope>
</reference>
<keyword evidence="4" id="KW-0519">Myristate</keyword>
<dbReference type="GO" id="GO:0005794">
    <property type="term" value="C:Golgi apparatus"/>
    <property type="evidence" value="ECO:0007669"/>
    <property type="project" value="UniProtKB-SubCell"/>
</dbReference>
<dbReference type="GeneTree" id="ENSGT00950000183080"/>
<evidence type="ECO:0000256" key="8">
    <source>
        <dbReference type="ARBA" id="ARBA00023034"/>
    </source>
</evidence>
<dbReference type="SUPFAM" id="SSF52540">
    <property type="entry name" value="P-loop containing nucleoside triphosphate hydrolases"/>
    <property type="match status" value="1"/>
</dbReference>
<evidence type="ECO:0000256" key="4">
    <source>
        <dbReference type="ARBA" id="ARBA00022707"/>
    </source>
</evidence>
<dbReference type="GO" id="GO:0003924">
    <property type="term" value="F:GTPase activity"/>
    <property type="evidence" value="ECO:0007669"/>
    <property type="project" value="InterPro"/>
</dbReference>
<keyword evidence="7" id="KW-0653">Protein transport</keyword>
<dbReference type="Bgee" id="ENSCJAG00000052410">
    <property type="expression patterns" value="Expressed in heart and 4 other cell types or tissues"/>
</dbReference>
<comment type="similarity">
    <text evidence="2">Belongs to the small GTPase superfamily. Arf family.</text>
</comment>
<dbReference type="AlphaFoldDB" id="A0A5F4W1R9"/>
<dbReference type="FunFam" id="3.40.50.300:FF:003500">
    <property type="entry name" value="ADP-ribosylation factor 1"/>
    <property type="match status" value="1"/>
</dbReference>
<keyword evidence="8" id="KW-0333">Golgi apparatus</keyword>
<evidence type="ECO:0000256" key="11">
    <source>
        <dbReference type="SAM" id="MobiDB-lite"/>
    </source>
</evidence>
<dbReference type="STRING" id="9483.ENSCJAP00000071763"/>
<evidence type="ECO:0008006" key="14">
    <source>
        <dbReference type="Google" id="ProtNLM"/>
    </source>
</evidence>
<dbReference type="GO" id="GO:0015031">
    <property type="term" value="P:protein transport"/>
    <property type="evidence" value="ECO:0007669"/>
    <property type="project" value="UniProtKB-KW"/>
</dbReference>
<dbReference type="InterPro" id="IPR024156">
    <property type="entry name" value="Small_GTPase_ARF"/>
</dbReference>
<name>A0A5F4W1R9_CALJA</name>
<dbReference type="GO" id="GO:0016192">
    <property type="term" value="P:vesicle-mediated transport"/>
    <property type="evidence" value="ECO:0007669"/>
    <property type="project" value="UniProtKB-KW"/>
</dbReference>